<keyword evidence="4" id="KW-1185">Reference proteome</keyword>
<dbReference type="RefSeq" id="XP_068359432.1">
    <property type="nucleotide sequence ID" value="XM_068504476.1"/>
</dbReference>
<accession>A0A1J4K5Z3</accession>
<feature type="compositionally biased region" description="Polar residues" evidence="2">
    <location>
        <begin position="454"/>
        <end position="464"/>
    </location>
</feature>
<comment type="caution">
    <text evidence="3">The sequence shown here is derived from an EMBL/GenBank/DDBJ whole genome shotgun (WGS) entry which is preliminary data.</text>
</comment>
<dbReference type="OrthoDB" id="10659695at2759"/>
<reference evidence="3" key="1">
    <citation type="submission" date="2016-10" db="EMBL/GenBank/DDBJ databases">
        <authorList>
            <person name="Benchimol M."/>
            <person name="Almeida L.G."/>
            <person name="Vasconcelos A.T."/>
            <person name="Perreira-Neves A."/>
            <person name="Rosa I.A."/>
            <person name="Tasca T."/>
            <person name="Bogo M.R."/>
            <person name="de Souza W."/>
        </authorList>
    </citation>
    <scope>NUCLEOTIDE SEQUENCE [LARGE SCALE GENOMIC DNA]</scope>
    <source>
        <strain evidence="3">K</strain>
    </source>
</reference>
<dbReference type="EMBL" id="MLAK01000729">
    <property type="protein sequence ID" value="OHT06296.1"/>
    <property type="molecule type" value="Genomic_DNA"/>
</dbReference>
<feature type="compositionally biased region" description="Basic and acidic residues" evidence="2">
    <location>
        <begin position="74"/>
        <end position="91"/>
    </location>
</feature>
<dbReference type="Proteomes" id="UP000179807">
    <property type="component" value="Unassembled WGS sequence"/>
</dbReference>
<dbReference type="AlphaFoldDB" id="A0A1J4K5Z3"/>
<feature type="region of interest" description="Disordered" evidence="2">
    <location>
        <begin position="416"/>
        <end position="464"/>
    </location>
</feature>
<feature type="coiled-coil region" evidence="1">
    <location>
        <begin position="217"/>
        <end position="280"/>
    </location>
</feature>
<evidence type="ECO:0000313" key="3">
    <source>
        <dbReference type="EMBL" id="OHT06296.1"/>
    </source>
</evidence>
<feature type="compositionally biased region" description="Acidic residues" evidence="2">
    <location>
        <begin position="61"/>
        <end position="73"/>
    </location>
</feature>
<evidence type="ECO:0000313" key="4">
    <source>
        <dbReference type="Proteomes" id="UP000179807"/>
    </source>
</evidence>
<proteinExistence type="predicted"/>
<evidence type="ECO:0000256" key="2">
    <source>
        <dbReference type="SAM" id="MobiDB-lite"/>
    </source>
</evidence>
<dbReference type="GeneID" id="94839180"/>
<evidence type="ECO:0000256" key="1">
    <source>
        <dbReference type="SAM" id="Coils"/>
    </source>
</evidence>
<dbReference type="PANTHER" id="PTHR47026:SF2">
    <property type="entry name" value="FLAGELLAR ASSOCIATED PROTEIN"/>
    <property type="match status" value="1"/>
</dbReference>
<sequence>MSKPGVKVITNDQTIFQNLPDGTENDVEELSGTRVPKNKPDQGEMDLILMTQSKAMMQNEYIEEPTPEKDDDQNERKNSDDDDQIEIKDDVNQNTENNENDQENHEDSKGDVEESPIEVHEPPKSQRPNTINNNRRRYPQRRPYTSRPRPKPVEASSEDPCGLADEFFNGATKSNADSNTLAQTVVELENRRDEQISNGNISESMNFQRAIETAKIAQKESCKRESQQQALKNIQQKKEQVETDYRNMQREMKEKEKELHQKLNEYIENIETKQKNEMEEHDKKWQSELCQRRYNRSSQQLRTLRLQQFQLFTAKRFADSDQVRDIANKLEKEETQESFRHMLKDFSDSRKTLETKQKEEMDMAITVTKRRKQEFRYFFNSKKKPYIQRLQNLAKEEAEVQANPEGLWNLKHRFDGNTMSNAGGQQSPRSTKIPWQNNVADYNTLKLPPLPTPHSKQQQQQEVE</sequence>
<dbReference type="PANTHER" id="PTHR47026">
    <property type="entry name" value="PIGMENTOSA GTPASE REGULATOR-LIKE PROTEIN, PUTATIVE-RELATED"/>
    <property type="match status" value="1"/>
</dbReference>
<name>A0A1J4K5Z3_9EUKA</name>
<feature type="compositionally biased region" description="Basic and acidic residues" evidence="2">
    <location>
        <begin position="102"/>
        <end position="124"/>
    </location>
</feature>
<protein>
    <submittedName>
        <fullName evidence="3">Uncharacterized protein</fullName>
    </submittedName>
</protein>
<organism evidence="3 4">
    <name type="scientific">Tritrichomonas foetus</name>
    <dbReference type="NCBI Taxonomy" id="1144522"/>
    <lineage>
        <taxon>Eukaryota</taxon>
        <taxon>Metamonada</taxon>
        <taxon>Parabasalia</taxon>
        <taxon>Tritrichomonadida</taxon>
        <taxon>Tritrichomonadidae</taxon>
        <taxon>Tritrichomonas</taxon>
    </lineage>
</organism>
<feature type="region of interest" description="Disordered" evidence="2">
    <location>
        <begin position="1"/>
        <end position="175"/>
    </location>
</feature>
<dbReference type="VEuPathDB" id="TrichDB:TRFO_25623"/>
<keyword evidence="1" id="KW-0175">Coiled coil</keyword>
<gene>
    <name evidence="3" type="ORF">TRFO_25623</name>
</gene>
<feature type="compositionally biased region" description="Polar residues" evidence="2">
    <location>
        <begin position="417"/>
        <end position="441"/>
    </location>
</feature>